<name>A0A1G2C6X6_9BACT</name>
<gene>
    <name evidence="1" type="ORF">A2122_02900</name>
</gene>
<accession>A0A1G2C6X6</accession>
<dbReference type="InterPro" id="IPR013320">
    <property type="entry name" value="ConA-like_dom_sf"/>
</dbReference>
<sequence length="79" mass="8702">MAVTWDGNTDGDNLKVYINGALAATNNLYGIMPSPSDSTYRIGKRADNTNPFKGKIDELRVYNRALSAGEIWALYDSTK</sequence>
<evidence type="ECO:0000313" key="1">
    <source>
        <dbReference type="EMBL" id="OGY97128.1"/>
    </source>
</evidence>
<reference evidence="1 2" key="1">
    <citation type="journal article" date="2016" name="Nat. Commun.">
        <title>Thousands of microbial genomes shed light on interconnected biogeochemical processes in an aquifer system.</title>
        <authorList>
            <person name="Anantharaman K."/>
            <person name="Brown C.T."/>
            <person name="Hug L.A."/>
            <person name="Sharon I."/>
            <person name="Castelle C.J."/>
            <person name="Probst A.J."/>
            <person name="Thomas B.C."/>
            <person name="Singh A."/>
            <person name="Wilkins M.J."/>
            <person name="Karaoz U."/>
            <person name="Brodie E.L."/>
            <person name="Williams K.H."/>
            <person name="Hubbard S.S."/>
            <person name="Banfield J.F."/>
        </authorList>
    </citation>
    <scope>NUCLEOTIDE SEQUENCE [LARGE SCALE GENOMIC DNA]</scope>
</reference>
<dbReference type="EMBL" id="MHKU01000009">
    <property type="protein sequence ID" value="OGY97128.1"/>
    <property type="molecule type" value="Genomic_DNA"/>
</dbReference>
<proteinExistence type="predicted"/>
<protein>
    <recommendedName>
        <fullName evidence="3">LamG-like jellyroll fold domain-containing protein</fullName>
    </recommendedName>
</protein>
<dbReference type="Gene3D" id="2.60.120.200">
    <property type="match status" value="1"/>
</dbReference>
<evidence type="ECO:0000313" key="2">
    <source>
        <dbReference type="Proteomes" id="UP000176648"/>
    </source>
</evidence>
<dbReference type="AlphaFoldDB" id="A0A1G2C6X6"/>
<dbReference type="SUPFAM" id="SSF49899">
    <property type="entry name" value="Concanavalin A-like lectins/glucanases"/>
    <property type="match status" value="1"/>
</dbReference>
<dbReference type="Proteomes" id="UP000176648">
    <property type="component" value="Unassembled WGS sequence"/>
</dbReference>
<dbReference type="Pfam" id="PF13385">
    <property type="entry name" value="Laminin_G_3"/>
    <property type="match status" value="1"/>
</dbReference>
<evidence type="ECO:0008006" key="3">
    <source>
        <dbReference type="Google" id="ProtNLM"/>
    </source>
</evidence>
<comment type="caution">
    <text evidence="1">The sequence shown here is derived from an EMBL/GenBank/DDBJ whole genome shotgun (WGS) entry which is preliminary data.</text>
</comment>
<organism evidence="1 2">
    <name type="scientific">Candidatus Liptonbacteria bacterium GWB1_49_6</name>
    <dbReference type="NCBI Taxonomy" id="1798644"/>
    <lineage>
        <taxon>Bacteria</taxon>
        <taxon>Candidatus Liptoniibacteriota</taxon>
    </lineage>
</organism>